<gene>
    <name evidence="4" type="ORF">ACFFIA_00005</name>
</gene>
<evidence type="ECO:0000259" key="3">
    <source>
        <dbReference type="PROSITE" id="PS50994"/>
    </source>
</evidence>
<dbReference type="Gene3D" id="3.30.420.10">
    <property type="entry name" value="Ribonuclease H-like superfamily/Ribonuclease H"/>
    <property type="match status" value="1"/>
</dbReference>
<dbReference type="EMBL" id="JBHLUH010000001">
    <property type="protein sequence ID" value="MFC0526051.1"/>
    <property type="molecule type" value="Genomic_DNA"/>
</dbReference>
<protein>
    <submittedName>
        <fullName evidence="4">IS3 family transposase</fullName>
    </submittedName>
</protein>
<dbReference type="InterPro" id="IPR012337">
    <property type="entry name" value="RNaseH-like_sf"/>
</dbReference>
<accession>A0ABV6LUG1</accession>
<sequence length="307" mass="34436">AMRVEFVDSQKAEHGVQPVLRALEDTPAEIAPSTYYAATARPASARSRRDEELTAMIEQAHKENYGIYGARKIWHELHRQGRRRGPVHRRAADGESGLRGLLRDKTPRTTRPAAETSRPADLVNRDFTATGPNQMWVADLTYVRTAVGWVYAAFVLDVYSRMIVGWQVSTSLYTDLALDALKMAIWRRENQGADLGGLVHHSDRGVQYRAIRYSQRLAEAGAVASVGSKGDSYDNAMAEAFNSLYKAELVRNRGPWRGLDDLEMATVEYIDWYNNRRLHGELGHIPPAEYEALHAMTQPVTAPLKTS</sequence>
<organism evidence="4 5">
    <name type="scientific">Phytohabitans kaempferiae</name>
    <dbReference type="NCBI Taxonomy" id="1620943"/>
    <lineage>
        <taxon>Bacteria</taxon>
        <taxon>Bacillati</taxon>
        <taxon>Actinomycetota</taxon>
        <taxon>Actinomycetes</taxon>
        <taxon>Micromonosporales</taxon>
        <taxon>Micromonosporaceae</taxon>
    </lineage>
</organism>
<dbReference type="PANTHER" id="PTHR46889:SF4">
    <property type="entry name" value="TRANSPOSASE INSO FOR INSERTION SEQUENCE ELEMENT IS911B-RELATED"/>
    <property type="match status" value="1"/>
</dbReference>
<dbReference type="Pfam" id="PF13333">
    <property type="entry name" value="rve_2"/>
    <property type="match status" value="1"/>
</dbReference>
<dbReference type="Proteomes" id="UP001589867">
    <property type="component" value="Unassembled WGS sequence"/>
</dbReference>
<dbReference type="PANTHER" id="PTHR46889">
    <property type="entry name" value="TRANSPOSASE INSF FOR INSERTION SEQUENCE IS3B-RELATED"/>
    <property type="match status" value="1"/>
</dbReference>
<dbReference type="InterPro" id="IPR025948">
    <property type="entry name" value="HTH-like_dom"/>
</dbReference>
<dbReference type="InterPro" id="IPR050900">
    <property type="entry name" value="Transposase_IS3/IS150/IS904"/>
</dbReference>
<evidence type="ECO:0000256" key="2">
    <source>
        <dbReference type="SAM" id="MobiDB-lite"/>
    </source>
</evidence>
<dbReference type="Pfam" id="PF00665">
    <property type="entry name" value="rve"/>
    <property type="match status" value="1"/>
</dbReference>
<feature type="domain" description="Integrase catalytic" evidence="3">
    <location>
        <begin position="128"/>
        <end position="294"/>
    </location>
</feature>
<dbReference type="InterPro" id="IPR036397">
    <property type="entry name" value="RNaseH_sf"/>
</dbReference>
<proteinExistence type="predicted"/>
<feature type="region of interest" description="Disordered" evidence="2">
    <location>
        <begin position="81"/>
        <end position="118"/>
    </location>
</feature>
<name>A0ABV6LUG1_9ACTN</name>
<keyword evidence="5" id="KW-1185">Reference proteome</keyword>
<evidence type="ECO:0000313" key="5">
    <source>
        <dbReference type="Proteomes" id="UP001589867"/>
    </source>
</evidence>
<dbReference type="SUPFAM" id="SSF53098">
    <property type="entry name" value="Ribonuclease H-like"/>
    <property type="match status" value="1"/>
</dbReference>
<dbReference type="InterPro" id="IPR048020">
    <property type="entry name" value="Transpos_IS3"/>
</dbReference>
<reference evidence="4 5" key="1">
    <citation type="submission" date="2024-09" db="EMBL/GenBank/DDBJ databases">
        <authorList>
            <person name="Sun Q."/>
            <person name="Mori K."/>
        </authorList>
    </citation>
    <scope>NUCLEOTIDE SEQUENCE [LARGE SCALE GENOMIC DNA]</scope>
    <source>
        <strain evidence="4 5">TBRC 3947</strain>
    </source>
</reference>
<dbReference type="Pfam" id="PF13276">
    <property type="entry name" value="HTH_21"/>
    <property type="match status" value="1"/>
</dbReference>
<dbReference type="RefSeq" id="WP_377243281.1">
    <property type="nucleotide sequence ID" value="NZ_JBHLUH010000001.1"/>
</dbReference>
<dbReference type="NCBIfam" id="NF033516">
    <property type="entry name" value="transpos_IS3"/>
    <property type="match status" value="1"/>
</dbReference>
<dbReference type="PROSITE" id="PS50994">
    <property type="entry name" value="INTEGRASE"/>
    <property type="match status" value="1"/>
</dbReference>
<dbReference type="InterPro" id="IPR001584">
    <property type="entry name" value="Integrase_cat-core"/>
</dbReference>
<evidence type="ECO:0000313" key="4">
    <source>
        <dbReference type="EMBL" id="MFC0526051.1"/>
    </source>
</evidence>
<comment type="function">
    <text evidence="1">Involved in the transposition of the insertion sequence.</text>
</comment>
<feature type="non-terminal residue" evidence="4">
    <location>
        <position position="1"/>
    </location>
</feature>
<comment type="caution">
    <text evidence="4">The sequence shown here is derived from an EMBL/GenBank/DDBJ whole genome shotgun (WGS) entry which is preliminary data.</text>
</comment>
<evidence type="ECO:0000256" key="1">
    <source>
        <dbReference type="ARBA" id="ARBA00002286"/>
    </source>
</evidence>